<proteinExistence type="predicted"/>
<dbReference type="Proteomes" id="UP001595420">
    <property type="component" value="Unassembled WGS sequence"/>
</dbReference>
<evidence type="ECO:0000313" key="2">
    <source>
        <dbReference type="Proteomes" id="UP001595420"/>
    </source>
</evidence>
<protein>
    <submittedName>
        <fullName evidence="1">Right-handed parallel beta-helix repeat-containing protein</fullName>
    </submittedName>
</protein>
<reference evidence="2" key="1">
    <citation type="journal article" date="2019" name="Int. J. Syst. Evol. Microbiol.">
        <title>The Global Catalogue of Microorganisms (GCM) 10K type strain sequencing project: providing services to taxonomists for standard genome sequencing and annotation.</title>
        <authorList>
            <consortium name="The Broad Institute Genomics Platform"/>
            <consortium name="The Broad Institute Genome Sequencing Center for Infectious Disease"/>
            <person name="Wu L."/>
            <person name="Ma J."/>
        </authorList>
    </citation>
    <scope>NUCLEOTIDE SEQUENCE [LARGE SCALE GENOMIC DNA]</scope>
    <source>
        <strain evidence="2">CGMCC 1.16855</strain>
    </source>
</reference>
<gene>
    <name evidence="1" type="ORF">ACFOD3_20365</name>
</gene>
<keyword evidence="2" id="KW-1185">Reference proteome</keyword>
<evidence type="ECO:0000313" key="1">
    <source>
        <dbReference type="EMBL" id="MFC3002264.1"/>
    </source>
</evidence>
<organism evidence="1 2">
    <name type="scientific">Falsiroseomonas tokyonensis</name>
    <dbReference type="NCBI Taxonomy" id="430521"/>
    <lineage>
        <taxon>Bacteria</taxon>
        <taxon>Pseudomonadati</taxon>
        <taxon>Pseudomonadota</taxon>
        <taxon>Alphaproteobacteria</taxon>
        <taxon>Acetobacterales</taxon>
        <taxon>Roseomonadaceae</taxon>
        <taxon>Falsiroseomonas</taxon>
    </lineage>
</organism>
<dbReference type="EMBL" id="JBHRSB010000006">
    <property type="protein sequence ID" value="MFC3002264.1"/>
    <property type="molecule type" value="Genomic_DNA"/>
</dbReference>
<comment type="caution">
    <text evidence="1">The sequence shown here is derived from an EMBL/GenBank/DDBJ whole genome shotgun (WGS) entry which is preliminary data.</text>
</comment>
<accession>A0ABV7C143</accession>
<dbReference type="RefSeq" id="WP_216838341.1">
    <property type="nucleotide sequence ID" value="NZ_JAFNJS010000006.1"/>
</dbReference>
<name>A0ABV7C143_9PROT</name>
<sequence length="693" mass="73275">MAYQRIGDFDLWRAGYGGAVVEVFQAGTTTLASLFSDPALTLPVANPQTLASRSETDGTSYGRFAQPVYVGVPYQLRINQGEQTAVEQLPLTSLVGANASAATAAATRGGVSRTLAQHFDVEVRTENFGTFGTSAAANQSILDAAIGAAAAQGGGSVLLPPGDLPFLSWTLPQGVVLVGRGRDSTVLRSDQTTAVCTIGGDRAGLRDLKLDGVNANTGSFGVLSIGQNDLILDNVAIDRFATGIAMRGGDRARFIRLHVFLCAVGVDIRGDRDALLSNTGGPIFDLLWDQGVISSCTSEGIRLSFEDDPVNRVEIRGVQFRLNSTGVFVNGARDVLLHRCVFFDNDIHLAVQDDSDLSREDENTVQQLTVQHSRVDDGQLTFNGLCEDVRFERTEFVNASFVLSVPTFPILLVDCTEDADTTSTGAIARLMRDSSFKRGEFPGVTTDNAYTTAWSRELEPGEVIRVRSRILGRQRDGGNWGSGEVVATYSRPGSALPYDLASATPVVGTIVTGNTSGAVARVAGVTGATSGTLSLRDIAGAFINGEGLTFSDAKTATATSTLTPQAVDLRDATTLNYDSASVTPATFTFVFGVTSGASALMVSTTGTTAGTMTLVNLDKLFIDNENLVFSNGTTAVADGNVLAADWYVIPPENKTDLAWGWRAAVAGSSALIQVRGNTSQIVEWVVETDVMRP</sequence>